<dbReference type="NCBIfam" id="TIGR01484">
    <property type="entry name" value="HAD-SF-IIB"/>
    <property type="match status" value="1"/>
</dbReference>
<keyword evidence="2" id="KW-1185">Reference proteome</keyword>
<reference evidence="1 2" key="1">
    <citation type="submission" date="2017-10" db="EMBL/GenBank/DDBJ databases">
        <title>Sequencing the genomes of 1000 actinobacteria strains.</title>
        <authorList>
            <person name="Klenk H.-P."/>
        </authorList>
    </citation>
    <scope>NUCLEOTIDE SEQUENCE [LARGE SCALE GENOMIC DNA]</scope>
    <source>
        <strain evidence="1 2">DSM 18966</strain>
    </source>
</reference>
<dbReference type="InterPro" id="IPR036412">
    <property type="entry name" value="HAD-like_sf"/>
</dbReference>
<comment type="caution">
    <text evidence="1">The sequence shown here is derived from an EMBL/GenBank/DDBJ whole genome shotgun (WGS) entry which is preliminary data.</text>
</comment>
<dbReference type="Pfam" id="PF08282">
    <property type="entry name" value="Hydrolase_3"/>
    <property type="match status" value="1"/>
</dbReference>
<dbReference type="InterPro" id="IPR023214">
    <property type="entry name" value="HAD_sf"/>
</dbReference>
<dbReference type="GO" id="GO:0016791">
    <property type="term" value="F:phosphatase activity"/>
    <property type="evidence" value="ECO:0007669"/>
    <property type="project" value="TreeGrafter"/>
</dbReference>
<dbReference type="InterPro" id="IPR006379">
    <property type="entry name" value="HAD-SF_hydro_IIB"/>
</dbReference>
<accession>A0A2A9E562</accession>
<dbReference type="OrthoDB" id="3180855at2"/>
<proteinExistence type="predicted"/>
<evidence type="ECO:0000313" key="2">
    <source>
        <dbReference type="Proteomes" id="UP000225548"/>
    </source>
</evidence>
<dbReference type="Gene3D" id="3.30.1240.10">
    <property type="match status" value="1"/>
</dbReference>
<dbReference type="GO" id="GO:0005829">
    <property type="term" value="C:cytosol"/>
    <property type="evidence" value="ECO:0007669"/>
    <property type="project" value="TreeGrafter"/>
</dbReference>
<sequence>MGTPSRPRVVATDLDGTLLRSDGTLSPRTRAVVSWLEETGTPVLFVTARPPRWLDELADAVGGHGTAICLNGACFYDVAARRTIDFTGFETDLLTTVVHELRAAVPGIAFGLERASGDLVDPHYATPDYVVGPGTPRRAVQDALDEPVGKLIARADDLTHDAFLALVESTVGDRVHLAYSGALGLAEMTPLGVTKAAALARWCANHGVDASQVWAFGDMPNDLPMLRWAGTSFAVANAHPDVLAEAGSVTASNDDDGVARALETLR</sequence>
<evidence type="ECO:0000313" key="1">
    <source>
        <dbReference type="EMBL" id="PFG34098.1"/>
    </source>
</evidence>
<dbReference type="GO" id="GO:0000287">
    <property type="term" value="F:magnesium ion binding"/>
    <property type="evidence" value="ECO:0007669"/>
    <property type="project" value="TreeGrafter"/>
</dbReference>
<dbReference type="EMBL" id="PDJG01000001">
    <property type="protein sequence ID" value="PFG34098.1"/>
    <property type="molecule type" value="Genomic_DNA"/>
</dbReference>
<dbReference type="AlphaFoldDB" id="A0A2A9E562"/>
<dbReference type="RefSeq" id="WP_098455188.1">
    <property type="nucleotide sequence ID" value="NZ_PDJG01000001.1"/>
</dbReference>
<dbReference type="PANTHER" id="PTHR10000">
    <property type="entry name" value="PHOSPHOSERINE PHOSPHATASE"/>
    <property type="match status" value="1"/>
</dbReference>
<name>A0A2A9E562_9MICO</name>
<dbReference type="Gene3D" id="3.40.50.1000">
    <property type="entry name" value="HAD superfamily/HAD-like"/>
    <property type="match status" value="1"/>
</dbReference>
<organism evidence="1 2">
    <name type="scientific">Sanguibacter antarcticus</name>
    <dbReference type="NCBI Taxonomy" id="372484"/>
    <lineage>
        <taxon>Bacteria</taxon>
        <taxon>Bacillati</taxon>
        <taxon>Actinomycetota</taxon>
        <taxon>Actinomycetes</taxon>
        <taxon>Micrococcales</taxon>
        <taxon>Sanguibacteraceae</taxon>
        <taxon>Sanguibacter</taxon>
    </lineage>
</organism>
<dbReference type="PANTHER" id="PTHR10000:SF8">
    <property type="entry name" value="HAD SUPERFAMILY HYDROLASE-LIKE, TYPE 3"/>
    <property type="match status" value="1"/>
</dbReference>
<evidence type="ECO:0008006" key="3">
    <source>
        <dbReference type="Google" id="ProtNLM"/>
    </source>
</evidence>
<protein>
    <recommendedName>
        <fullName evidence="3">Cof subfamily protein (Haloacid dehalogenase superfamily)/HAD superfamily hydrolase (TIGR01484 family)</fullName>
    </recommendedName>
</protein>
<dbReference type="SUPFAM" id="SSF56784">
    <property type="entry name" value="HAD-like"/>
    <property type="match status" value="1"/>
</dbReference>
<gene>
    <name evidence="1" type="ORF">ATL42_2001</name>
</gene>
<dbReference type="Proteomes" id="UP000225548">
    <property type="component" value="Unassembled WGS sequence"/>
</dbReference>